<evidence type="ECO:0000256" key="2">
    <source>
        <dbReference type="ARBA" id="ARBA00022679"/>
    </source>
</evidence>
<dbReference type="InterPro" id="IPR029056">
    <property type="entry name" value="Ribokinase-like"/>
</dbReference>
<dbReference type="InterPro" id="IPR052700">
    <property type="entry name" value="Carb_kinase_PfkB-like"/>
</dbReference>
<dbReference type="OrthoDB" id="9795789at2"/>
<comment type="similarity">
    <text evidence="1">Belongs to the carbohydrate kinase PfkB family.</text>
</comment>
<organism evidence="5 6">
    <name type="scientific">Pseudoxanthomonas winnipegensis</name>
    <dbReference type="NCBI Taxonomy" id="2480810"/>
    <lineage>
        <taxon>Bacteria</taxon>
        <taxon>Pseudomonadati</taxon>
        <taxon>Pseudomonadota</taxon>
        <taxon>Gammaproteobacteria</taxon>
        <taxon>Lysobacterales</taxon>
        <taxon>Lysobacteraceae</taxon>
        <taxon>Pseudoxanthomonas</taxon>
    </lineage>
</organism>
<comment type="caution">
    <text evidence="5">The sequence shown here is derived from an EMBL/GenBank/DDBJ whole genome shotgun (WGS) entry which is preliminary data.</text>
</comment>
<dbReference type="AlphaFoldDB" id="A0A4Q8LDZ6"/>
<dbReference type="CDD" id="cd01166">
    <property type="entry name" value="KdgK"/>
    <property type="match status" value="1"/>
</dbReference>
<proteinExistence type="inferred from homology"/>
<dbReference type="PANTHER" id="PTHR43320:SF2">
    <property type="entry name" value="2-DEHYDRO-3-DEOXYGLUCONOKINASE_2-DEHYDRO-3-DEOXYGALACTONOKINASE"/>
    <property type="match status" value="1"/>
</dbReference>
<feature type="domain" description="Carbohydrate kinase PfkB" evidence="4">
    <location>
        <begin position="18"/>
        <end position="347"/>
    </location>
</feature>
<dbReference type="Proteomes" id="UP000292627">
    <property type="component" value="Unassembled WGS sequence"/>
</dbReference>
<evidence type="ECO:0000256" key="3">
    <source>
        <dbReference type="ARBA" id="ARBA00022777"/>
    </source>
</evidence>
<dbReference type="Pfam" id="PF00294">
    <property type="entry name" value="PfkB"/>
    <property type="match status" value="1"/>
</dbReference>
<dbReference type="EMBL" id="SHMC01000002">
    <property type="protein sequence ID" value="TAA27169.1"/>
    <property type="molecule type" value="Genomic_DNA"/>
</dbReference>
<reference evidence="5 6" key="1">
    <citation type="submission" date="2019-02" db="EMBL/GenBank/DDBJ databases">
        <title>WGS of Pseudoxanthomonas species novum from clinical isolates.</title>
        <authorList>
            <person name="Bernier A.-M."/>
            <person name="Bernard K."/>
            <person name="Vachon A."/>
        </authorList>
    </citation>
    <scope>NUCLEOTIDE SEQUENCE [LARGE SCALE GENOMIC DNA]</scope>
    <source>
        <strain evidence="5 6">NML171200</strain>
    </source>
</reference>
<gene>
    <name evidence="5" type="ORF">EA660_07165</name>
</gene>
<evidence type="ECO:0000256" key="1">
    <source>
        <dbReference type="ARBA" id="ARBA00010688"/>
    </source>
</evidence>
<name>A0A4Q8LDZ6_9GAMM</name>
<accession>A0A4Q8LDZ6</accession>
<dbReference type="InterPro" id="IPR011611">
    <property type="entry name" value="PfkB_dom"/>
</dbReference>
<evidence type="ECO:0000259" key="4">
    <source>
        <dbReference type="Pfam" id="PF00294"/>
    </source>
</evidence>
<dbReference type="GO" id="GO:0016301">
    <property type="term" value="F:kinase activity"/>
    <property type="evidence" value="ECO:0007669"/>
    <property type="project" value="UniProtKB-KW"/>
</dbReference>
<protein>
    <submittedName>
        <fullName evidence="5">Sugar kinase</fullName>
    </submittedName>
</protein>
<dbReference type="Gene3D" id="3.40.1190.20">
    <property type="match status" value="1"/>
</dbReference>
<evidence type="ECO:0000313" key="5">
    <source>
        <dbReference type="EMBL" id="TAA27169.1"/>
    </source>
</evidence>
<evidence type="ECO:0000313" key="6">
    <source>
        <dbReference type="Proteomes" id="UP000292627"/>
    </source>
</evidence>
<sequence length="367" mass="39065">MREPLFQVPSEATRRWDCAALGEVMLRFDPGEERIRSARSFRVWEGGGEYNVARGLRSTFGHRTVALSALPRSELGALAEAMIGAGGVDTSQLLWRAYDGIGRNTRLGLNFTERGFGLRAALGVSDRAHSSASQIGPDEFDWDALFGAHGARWLHTGGIFAALSESTARTAVAAARAARRHGVPVSYDLNYRASLWQAHPDPDAARLTNCAVAAECDLLFGDEYSFAACLGMDVSDLGTRSTPMDPAPAHAAAQRALQRFPQLKAVAFTLRDARNASRNGWAGALCTRQALHVSSAYTVDILDRVGGGDAFVSGLLHGVFDGADPQRAVELGAAHGALAMTTPGDNAIASLAEVESVMRGESAAARR</sequence>
<dbReference type="SUPFAM" id="SSF53613">
    <property type="entry name" value="Ribokinase-like"/>
    <property type="match status" value="1"/>
</dbReference>
<keyword evidence="3 5" id="KW-0418">Kinase</keyword>
<dbReference type="PANTHER" id="PTHR43320">
    <property type="entry name" value="SUGAR KINASE"/>
    <property type="match status" value="1"/>
</dbReference>
<keyword evidence="2" id="KW-0808">Transferase</keyword>